<dbReference type="Pfam" id="PF04306">
    <property type="entry name" value="DUF456"/>
    <property type="match status" value="1"/>
</dbReference>
<keyword evidence="1" id="KW-1133">Transmembrane helix</keyword>
<name>A0A928VIX3_9CYAN</name>
<comment type="caution">
    <text evidence="2">The sequence shown here is derived from an EMBL/GenBank/DDBJ whole genome shotgun (WGS) entry which is preliminary data.</text>
</comment>
<dbReference type="AlphaFoldDB" id="A0A928VIX3"/>
<feature type="transmembrane region" description="Helical" evidence="1">
    <location>
        <begin position="7"/>
        <end position="40"/>
    </location>
</feature>
<reference evidence="2" key="1">
    <citation type="submission" date="2020-10" db="EMBL/GenBank/DDBJ databases">
        <authorList>
            <person name="Castelo-Branco R."/>
            <person name="Eusebio N."/>
            <person name="Adriana R."/>
            <person name="Vieira A."/>
            <person name="Brugerolle De Fraissinette N."/>
            <person name="Rezende De Castro R."/>
            <person name="Schneider M.P."/>
            <person name="Vasconcelos V."/>
            <person name="Leao P.N."/>
        </authorList>
    </citation>
    <scope>NUCLEOTIDE SEQUENCE</scope>
    <source>
        <strain evidence="2">LEGE 11480</strain>
    </source>
</reference>
<dbReference type="InterPro" id="IPR007403">
    <property type="entry name" value="DUF456"/>
</dbReference>
<dbReference type="RefSeq" id="WP_264324276.1">
    <property type="nucleotide sequence ID" value="NZ_JADEXQ010000016.1"/>
</dbReference>
<organism evidence="2 3">
    <name type="scientific">Romeriopsis navalis LEGE 11480</name>
    <dbReference type="NCBI Taxonomy" id="2777977"/>
    <lineage>
        <taxon>Bacteria</taxon>
        <taxon>Bacillati</taxon>
        <taxon>Cyanobacteriota</taxon>
        <taxon>Cyanophyceae</taxon>
        <taxon>Leptolyngbyales</taxon>
        <taxon>Leptolyngbyaceae</taxon>
        <taxon>Romeriopsis</taxon>
        <taxon>Romeriopsis navalis</taxon>
    </lineage>
</organism>
<dbReference type="EMBL" id="JADEXQ010000016">
    <property type="protein sequence ID" value="MBE9029458.1"/>
    <property type="molecule type" value="Genomic_DNA"/>
</dbReference>
<protein>
    <submittedName>
        <fullName evidence="2">DUF456 family protein</fullName>
    </submittedName>
</protein>
<dbReference type="Proteomes" id="UP000625316">
    <property type="component" value="Unassembled WGS sequence"/>
</dbReference>
<feature type="transmembrane region" description="Helical" evidence="1">
    <location>
        <begin position="46"/>
        <end position="69"/>
    </location>
</feature>
<keyword evidence="1" id="KW-0472">Membrane</keyword>
<dbReference type="PANTHER" id="PTHR39165">
    <property type="entry name" value="IG HYPOTHETICAL 17883"/>
    <property type="match status" value="1"/>
</dbReference>
<feature type="transmembrane region" description="Helical" evidence="1">
    <location>
        <begin position="81"/>
        <end position="101"/>
    </location>
</feature>
<dbReference type="PANTHER" id="PTHR39165:SF1">
    <property type="entry name" value="DUF456 DOMAIN-CONTAINING PROTEIN"/>
    <property type="match status" value="1"/>
</dbReference>
<keyword evidence="1" id="KW-0812">Transmembrane</keyword>
<gene>
    <name evidence="2" type="ORF">IQ266_06735</name>
</gene>
<proteinExistence type="predicted"/>
<evidence type="ECO:0000313" key="3">
    <source>
        <dbReference type="Proteomes" id="UP000625316"/>
    </source>
</evidence>
<accession>A0A928VIX3</accession>
<feature type="transmembrane region" description="Helical" evidence="1">
    <location>
        <begin position="137"/>
        <end position="163"/>
    </location>
</feature>
<evidence type="ECO:0000256" key="1">
    <source>
        <dbReference type="SAM" id="Phobius"/>
    </source>
</evidence>
<keyword evidence="3" id="KW-1185">Reference proteome</keyword>
<evidence type="ECO:0000313" key="2">
    <source>
        <dbReference type="EMBL" id="MBE9029458.1"/>
    </source>
</evidence>
<sequence length="173" mass="17656">MVILYWVLLAVMLVGIIGAVLPGIPGPTIILAAIVIWGLGIQNFAAIAWPLGVAILVLVFGLGIDLLASQWGAKKAGASNWGQWGAIIGMMIGFLGLLPALPIGGPILGLLLGPLLGAIGGEFLYTKDLQKSVKAGVGIVVGSVVGNLVQGVIAITPVVVFIVTTWPPLSPPQ</sequence>
<feature type="transmembrane region" description="Helical" evidence="1">
    <location>
        <begin position="107"/>
        <end position="125"/>
    </location>
</feature>